<dbReference type="Proteomes" id="UP000326759">
    <property type="component" value="Unassembled WGS sequence"/>
</dbReference>
<proteinExistence type="predicted"/>
<feature type="compositionally biased region" description="Basic and acidic residues" evidence="1">
    <location>
        <begin position="68"/>
        <end position="95"/>
    </location>
</feature>
<feature type="region of interest" description="Disordered" evidence="1">
    <location>
        <begin position="67"/>
        <end position="118"/>
    </location>
</feature>
<protein>
    <submittedName>
        <fullName evidence="2">Uncharacterized protein</fullName>
    </submittedName>
</protein>
<reference evidence="2 3" key="1">
    <citation type="journal article" date="2019" name="PLoS Biol.">
        <title>Sex chromosomes control vertical transmission of feminizing Wolbachia symbionts in an isopod.</title>
        <authorList>
            <person name="Becking T."/>
            <person name="Chebbi M.A."/>
            <person name="Giraud I."/>
            <person name="Moumen B."/>
            <person name="Laverre T."/>
            <person name="Caubet Y."/>
            <person name="Peccoud J."/>
            <person name="Gilbert C."/>
            <person name="Cordaux R."/>
        </authorList>
    </citation>
    <scope>NUCLEOTIDE SEQUENCE [LARGE SCALE GENOMIC DNA]</scope>
    <source>
        <strain evidence="2">ANa2</strain>
        <tissue evidence="2">Whole body excluding digestive tract and cuticle</tissue>
    </source>
</reference>
<gene>
    <name evidence="2" type="ORF">Anas_12429</name>
</gene>
<evidence type="ECO:0000313" key="3">
    <source>
        <dbReference type="Proteomes" id="UP000326759"/>
    </source>
</evidence>
<evidence type="ECO:0000313" key="2">
    <source>
        <dbReference type="EMBL" id="KAB7500182.1"/>
    </source>
</evidence>
<dbReference type="AlphaFoldDB" id="A0A5N5T1J0"/>
<evidence type="ECO:0000256" key="1">
    <source>
        <dbReference type="SAM" id="MobiDB-lite"/>
    </source>
</evidence>
<dbReference type="OrthoDB" id="10561114at2759"/>
<accession>A0A5N5T1J0</accession>
<dbReference type="EMBL" id="SEYY01014940">
    <property type="protein sequence ID" value="KAB7500182.1"/>
    <property type="molecule type" value="Genomic_DNA"/>
</dbReference>
<feature type="compositionally biased region" description="Basic and acidic residues" evidence="1">
    <location>
        <begin position="104"/>
        <end position="118"/>
    </location>
</feature>
<name>A0A5N5T1J0_9CRUS</name>
<keyword evidence="3" id="KW-1185">Reference proteome</keyword>
<organism evidence="2 3">
    <name type="scientific">Armadillidium nasatum</name>
    <dbReference type="NCBI Taxonomy" id="96803"/>
    <lineage>
        <taxon>Eukaryota</taxon>
        <taxon>Metazoa</taxon>
        <taxon>Ecdysozoa</taxon>
        <taxon>Arthropoda</taxon>
        <taxon>Crustacea</taxon>
        <taxon>Multicrustacea</taxon>
        <taxon>Malacostraca</taxon>
        <taxon>Eumalacostraca</taxon>
        <taxon>Peracarida</taxon>
        <taxon>Isopoda</taxon>
        <taxon>Oniscidea</taxon>
        <taxon>Crinocheta</taxon>
        <taxon>Armadillidiidae</taxon>
        <taxon>Armadillidium</taxon>
    </lineage>
</organism>
<comment type="caution">
    <text evidence="2">The sequence shown here is derived from an EMBL/GenBank/DDBJ whole genome shotgun (WGS) entry which is preliminary data.</text>
</comment>
<sequence>MFPIQLYEEESTDLLKIQQNENFFLKIYVKEEFEITEEFFDFNEKYAENGKHIKGILWNQTKTSISDAGHKDNDVGHEDNDAGHEDSDAGHKDNDLLVTKTMMRGHEDSDMGYKDNDE</sequence>